<feature type="region of interest" description="Disordered" evidence="1">
    <location>
        <begin position="33"/>
        <end position="92"/>
    </location>
</feature>
<feature type="chain" id="PRO_5012292698" evidence="2">
    <location>
        <begin position="29"/>
        <end position="524"/>
    </location>
</feature>
<feature type="compositionally biased region" description="Low complexity" evidence="1">
    <location>
        <begin position="412"/>
        <end position="442"/>
    </location>
</feature>
<dbReference type="Proteomes" id="UP000242287">
    <property type="component" value="Unassembled WGS sequence"/>
</dbReference>
<evidence type="ECO:0000256" key="1">
    <source>
        <dbReference type="SAM" id="MobiDB-lite"/>
    </source>
</evidence>
<accession>A0A2A9NTE7</accession>
<organism evidence="3 4">
    <name type="scientific">Amanita thiersii Skay4041</name>
    <dbReference type="NCBI Taxonomy" id="703135"/>
    <lineage>
        <taxon>Eukaryota</taxon>
        <taxon>Fungi</taxon>
        <taxon>Dikarya</taxon>
        <taxon>Basidiomycota</taxon>
        <taxon>Agaricomycotina</taxon>
        <taxon>Agaricomycetes</taxon>
        <taxon>Agaricomycetidae</taxon>
        <taxon>Agaricales</taxon>
        <taxon>Pluteineae</taxon>
        <taxon>Amanitaceae</taxon>
        <taxon>Amanita</taxon>
    </lineage>
</organism>
<keyword evidence="4" id="KW-1185">Reference proteome</keyword>
<feature type="region of interest" description="Disordered" evidence="1">
    <location>
        <begin position="347"/>
        <end position="374"/>
    </location>
</feature>
<feature type="region of interest" description="Disordered" evidence="1">
    <location>
        <begin position="403"/>
        <end position="524"/>
    </location>
</feature>
<dbReference type="OrthoDB" id="3362371at2759"/>
<protein>
    <submittedName>
        <fullName evidence="3">Uncharacterized protein</fullName>
    </submittedName>
</protein>
<keyword evidence="2" id="KW-0732">Signal</keyword>
<feature type="compositionally biased region" description="Low complexity" evidence="1">
    <location>
        <begin position="452"/>
        <end position="472"/>
    </location>
</feature>
<evidence type="ECO:0000256" key="2">
    <source>
        <dbReference type="SAM" id="SignalP"/>
    </source>
</evidence>
<feature type="compositionally biased region" description="Low complexity" evidence="1">
    <location>
        <begin position="499"/>
        <end position="524"/>
    </location>
</feature>
<feature type="compositionally biased region" description="Polar residues" evidence="1">
    <location>
        <begin position="361"/>
        <end position="374"/>
    </location>
</feature>
<name>A0A2A9NTE7_9AGAR</name>
<evidence type="ECO:0000313" key="4">
    <source>
        <dbReference type="Proteomes" id="UP000242287"/>
    </source>
</evidence>
<dbReference type="STRING" id="703135.A0A2A9NTE7"/>
<proteinExistence type="predicted"/>
<reference evidence="3 4" key="1">
    <citation type="submission" date="2014-02" db="EMBL/GenBank/DDBJ databases">
        <title>Transposable element dynamics among asymbiotic and ectomycorrhizal Amanita fungi.</title>
        <authorList>
            <consortium name="DOE Joint Genome Institute"/>
            <person name="Hess J."/>
            <person name="Skrede I."/>
            <person name="Wolfe B."/>
            <person name="LaButti K."/>
            <person name="Ohm R.A."/>
            <person name="Grigoriev I.V."/>
            <person name="Pringle A."/>
        </authorList>
    </citation>
    <scope>NUCLEOTIDE SEQUENCE [LARGE SCALE GENOMIC DNA]</scope>
    <source>
        <strain evidence="3 4">SKay4041</strain>
    </source>
</reference>
<sequence>MVALDPQLTVLAAQFLISLLSIPSPVGAVVVRSTHSSHHETPHRHQRPRPPVIPSPHSGHGSQLLQESRGPHVVEGVPDYNPHKHHQRSNEEASDLLVHLLTSLSGYNGMMGVPVVNPRVHRGQAHEQRVLQSRQLPQVLDALKGELGGVLQDAISVLGKILGLLAPPPVRRGHHDHYIQEEYYETFTEEERYHGHSKDDYHVHVHREASPDAERRNGTCAESGVQGFVAIQSNSRNVGHLELDMSNTTYVLKASANNRTLMEMLDCSSSSVPDQGTLCIPVKLMLQIFDPSHANYVEYCATYDPDPPSPKPLEVLPCTEASSDHSKQVFCYNSSTNAIYPIRITGDKNETEATTDDPAQGNRTSTQADSNSTSQNVTLVFEPNAPAAPTSSTVTTVTVTKTVTESDPSMNAAAEATTTASPSQTMTDSTSAATSSPTQPAAGMLNVEMANPSSLPASVPSAMSSSTPSLPSMTPPTDPRSTPPLPTRDPESVAAVIVSEMSDSTSASTTSTSTNSQPSESSGA</sequence>
<dbReference type="EMBL" id="KZ301994">
    <property type="protein sequence ID" value="PFH50933.1"/>
    <property type="molecule type" value="Genomic_DNA"/>
</dbReference>
<gene>
    <name evidence="3" type="ORF">AMATHDRAFT_3451</name>
</gene>
<feature type="compositionally biased region" description="Pro residues" evidence="1">
    <location>
        <begin position="473"/>
        <end position="487"/>
    </location>
</feature>
<evidence type="ECO:0000313" key="3">
    <source>
        <dbReference type="EMBL" id="PFH50933.1"/>
    </source>
</evidence>
<feature type="signal peptide" evidence="2">
    <location>
        <begin position="1"/>
        <end position="28"/>
    </location>
</feature>
<dbReference type="AlphaFoldDB" id="A0A2A9NTE7"/>